<dbReference type="PROSITE" id="PS50181">
    <property type="entry name" value="FBOX"/>
    <property type="match status" value="1"/>
</dbReference>
<dbReference type="EMBL" id="KL198006">
    <property type="protein sequence ID" value="KDQ30000.1"/>
    <property type="molecule type" value="Genomic_DNA"/>
</dbReference>
<evidence type="ECO:0000259" key="2">
    <source>
        <dbReference type="PROSITE" id="PS50181"/>
    </source>
</evidence>
<dbReference type="OrthoDB" id="2789810at2759"/>
<dbReference type="VEuPathDB" id="FungiDB:PLEOSDRAFT_1081660"/>
<dbReference type="CDD" id="cd09917">
    <property type="entry name" value="F-box_SF"/>
    <property type="match status" value="1"/>
</dbReference>
<evidence type="ECO:0000313" key="4">
    <source>
        <dbReference type="Proteomes" id="UP000027073"/>
    </source>
</evidence>
<evidence type="ECO:0000313" key="3">
    <source>
        <dbReference type="EMBL" id="KDQ30000.1"/>
    </source>
</evidence>
<sequence length="362" mass="40752">MWWVGPDNAFSTLARASMRLPPLPNEIVVEILECVASMLTVADLSKLSLICKAWYPIAQSILLNSGWHPVRALIHGLFTYLPMKNNKKYFPPPQLRCESESKQLHAALLVLAFTPANTTSHLHSIKHGDIHSGFGSLARLIDSFPNLKSLTLENVHYDEGCRSTYHNVTMSLRSIHCCLGPRVMDELLQWLMSENSMSPIEYIFLGSVASAYGKLPNCVPLFLSRLRGVKSVWLKLSTMWDPPPLTFAENTQLEIIQFDFELWGFNLSKWVSFLSTVFSSITSVFVGTILIIIRMPGSCQPNFDWEDLGDILKSPTFASLRKISILYSRPHVAGEPLHLEQLEDDIRQAFAHLEAKGALTVR</sequence>
<keyword evidence="1" id="KW-1133">Transmembrane helix</keyword>
<feature type="transmembrane region" description="Helical" evidence="1">
    <location>
        <begin position="270"/>
        <end position="293"/>
    </location>
</feature>
<keyword evidence="1" id="KW-0812">Transmembrane</keyword>
<dbReference type="HOGENOM" id="CLU_765292_0_0_1"/>
<dbReference type="Gene3D" id="3.80.10.10">
    <property type="entry name" value="Ribonuclease Inhibitor"/>
    <property type="match status" value="1"/>
</dbReference>
<proteinExistence type="predicted"/>
<feature type="domain" description="F-box" evidence="2">
    <location>
        <begin position="17"/>
        <end position="70"/>
    </location>
</feature>
<dbReference type="InterPro" id="IPR036047">
    <property type="entry name" value="F-box-like_dom_sf"/>
</dbReference>
<accession>A0A067NSL8</accession>
<reference evidence="4" key="1">
    <citation type="journal article" date="2014" name="Proc. Natl. Acad. Sci. U.S.A.">
        <title>Extensive sampling of basidiomycete genomes demonstrates inadequacy of the white-rot/brown-rot paradigm for wood decay fungi.</title>
        <authorList>
            <person name="Riley R."/>
            <person name="Salamov A.A."/>
            <person name="Brown D.W."/>
            <person name="Nagy L.G."/>
            <person name="Floudas D."/>
            <person name="Held B.W."/>
            <person name="Levasseur A."/>
            <person name="Lombard V."/>
            <person name="Morin E."/>
            <person name="Otillar R."/>
            <person name="Lindquist E.A."/>
            <person name="Sun H."/>
            <person name="LaButti K.M."/>
            <person name="Schmutz J."/>
            <person name="Jabbour D."/>
            <person name="Luo H."/>
            <person name="Baker S.E."/>
            <person name="Pisabarro A.G."/>
            <person name="Walton J.D."/>
            <person name="Blanchette R.A."/>
            <person name="Henrissat B."/>
            <person name="Martin F."/>
            <person name="Cullen D."/>
            <person name="Hibbett D.S."/>
            <person name="Grigoriev I.V."/>
        </authorList>
    </citation>
    <scope>NUCLEOTIDE SEQUENCE [LARGE SCALE GENOMIC DNA]</scope>
    <source>
        <strain evidence="4">PC15</strain>
    </source>
</reference>
<organism evidence="3 4">
    <name type="scientific">Pleurotus ostreatus (strain PC15)</name>
    <name type="common">Oyster mushroom</name>
    <dbReference type="NCBI Taxonomy" id="1137138"/>
    <lineage>
        <taxon>Eukaryota</taxon>
        <taxon>Fungi</taxon>
        <taxon>Dikarya</taxon>
        <taxon>Basidiomycota</taxon>
        <taxon>Agaricomycotina</taxon>
        <taxon>Agaricomycetes</taxon>
        <taxon>Agaricomycetidae</taxon>
        <taxon>Agaricales</taxon>
        <taxon>Pleurotineae</taxon>
        <taxon>Pleurotaceae</taxon>
        <taxon>Pleurotus</taxon>
    </lineage>
</organism>
<dbReference type="InterPro" id="IPR001810">
    <property type="entry name" value="F-box_dom"/>
</dbReference>
<dbReference type="Pfam" id="PF12937">
    <property type="entry name" value="F-box-like"/>
    <property type="match status" value="1"/>
</dbReference>
<keyword evidence="1" id="KW-0472">Membrane</keyword>
<protein>
    <recommendedName>
        <fullName evidence="2">F-box domain-containing protein</fullName>
    </recommendedName>
</protein>
<dbReference type="Proteomes" id="UP000027073">
    <property type="component" value="Unassembled WGS sequence"/>
</dbReference>
<gene>
    <name evidence="3" type="ORF">PLEOSDRAFT_1081660</name>
</gene>
<dbReference type="InterPro" id="IPR032675">
    <property type="entry name" value="LRR_dom_sf"/>
</dbReference>
<evidence type="ECO:0000256" key="1">
    <source>
        <dbReference type="SAM" id="Phobius"/>
    </source>
</evidence>
<dbReference type="SUPFAM" id="SSF81383">
    <property type="entry name" value="F-box domain"/>
    <property type="match status" value="1"/>
</dbReference>
<dbReference type="AlphaFoldDB" id="A0A067NSL8"/>
<dbReference type="InParanoid" id="A0A067NSL8"/>
<name>A0A067NSL8_PLEO1</name>